<organism evidence="3 4">
    <name type="scientific">Erysiphe neolycopersici</name>
    <dbReference type="NCBI Taxonomy" id="212602"/>
    <lineage>
        <taxon>Eukaryota</taxon>
        <taxon>Fungi</taxon>
        <taxon>Dikarya</taxon>
        <taxon>Ascomycota</taxon>
        <taxon>Pezizomycotina</taxon>
        <taxon>Leotiomycetes</taxon>
        <taxon>Erysiphales</taxon>
        <taxon>Erysiphaceae</taxon>
        <taxon>Erysiphe</taxon>
    </lineage>
</organism>
<reference evidence="3 4" key="1">
    <citation type="journal article" date="2018" name="BMC Genomics">
        <title>Comparative genome analyses reveal sequence features reflecting distinct modes of host-adaptation between dicot and monocot powdery mildew.</title>
        <authorList>
            <person name="Wu Y."/>
            <person name="Ma X."/>
            <person name="Pan Z."/>
            <person name="Kale S.D."/>
            <person name="Song Y."/>
            <person name="King H."/>
            <person name="Zhang Q."/>
            <person name="Presley C."/>
            <person name="Deng X."/>
            <person name="Wei C.I."/>
            <person name="Xiao S."/>
        </authorList>
    </citation>
    <scope>NUCLEOTIDE SEQUENCE [LARGE SCALE GENOMIC DNA]</scope>
    <source>
        <strain evidence="3">UMSG2</strain>
    </source>
</reference>
<dbReference type="InterPro" id="IPR027417">
    <property type="entry name" value="P-loop_NTPase"/>
</dbReference>
<proteinExistence type="inferred from homology"/>
<dbReference type="Proteomes" id="UP000286134">
    <property type="component" value="Unassembled WGS sequence"/>
</dbReference>
<evidence type="ECO:0000256" key="2">
    <source>
        <dbReference type="ARBA" id="ARBA00008837"/>
    </source>
</evidence>
<sequence length="266" mass="29716">MIPPELETYLELRSTSSLTLITSILGATSNWLILRLLQQTLKPHDSELSLEPAAVLLVSFLRDGQFWDDAAQRLGLNLTRLQEAKKYCFIDGLSGLFTGEKLSNDVLAPQTLFSPDLKYISEKIQTAIKTIKEGNKKRLLLVIDGVDVLLAASKDVNPFTLEDMIVELREEVLATVLTLSADLPLVTSLQTPLERDHAAFLMSIAHQSDLIMNLRLLDTGIAKDVSGVIRITCKEFDEGKAKHEDKEFLYFVSADSKVKLFERGQQ</sequence>
<dbReference type="Pfam" id="PF09807">
    <property type="entry name" value="ELP6"/>
    <property type="match status" value="1"/>
</dbReference>
<dbReference type="AlphaFoldDB" id="A0A420HS52"/>
<comment type="similarity">
    <text evidence="2">Belongs to the ELP6 family.</text>
</comment>
<evidence type="ECO:0000313" key="4">
    <source>
        <dbReference type="Proteomes" id="UP000286134"/>
    </source>
</evidence>
<dbReference type="PANTHER" id="PTHR16184:SF6">
    <property type="entry name" value="ELONGATOR COMPLEX PROTEIN 6"/>
    <property type="match status" value="1"/>
</dbReference>
<evidence type="ECO:0000256" key="1">
    <source>
        <dbReference type="ARBA" id="ARBA00005043"/>
    </source>
</evidence>
<gene>
    <name evidence="3" type="ORF">OnM2_052062</name>
</gene>
<dbReference type="CDD" id="cd19495">
    <property type="entry name" value="Elp6"/>
    <property type="match status" value="1"/>
</dbReference>
<accession>A0A420HS52</accession>
<dbReference type="PANTHER" id="PTHR16184">
    <property type="entry name" value="ELONGATOR COMPLEX PROTEIN 6"/>
    <property type="match status" value="1"/>
</dbReference>
<dbReference type="GO" id="GO:0033588">
    <property type="term" value="C:elongator holoenzyme complex"/>
    <property type="evidence" value="ECO:0007669"/>
    <property type="project" value="InterPro"/>
</dbReference>
<keyword evidence="4" id="KW-1185">Reference proteome</keyword>
<dbReference type="OrthoDB" id="9995306at2759"/>
<dbReference type="STRING" id="212602.A0A420HS52"/>
<evidence type="ECO:0008006" key="5">
    <source>
        <dbReference type="Google" id="ProtNLM"/>
    </source>
</evidence>
<protein>
    <recommendedName>
        <fullName evidence="5">Elongator complex protein 6</fullName>
    </recommendedName>
</protein>
<dbReference type="EMBL" id="MCFK01005281">
    <property type="protein sequence ID" value="RKF60252.1"/>
    <property type="molecule type" value="Genomic_DNA"/>
</dbReference>
<dbReference type="GO" id="GO:0002098">
    <property type="term" value="P:tRNA wobble uridine modification"/>
    <property type="evidence" value="ECO:0007669"/>
    <property type="project" value="InterPro"/>
</dbReference>
<comment type="pathway">
    <text evidence="1">tRNA modification; 5-methoxycarbonylmethyl-2-thiouridine-tRNA biosynthesis.</text>
</comment>
<name>A0A420HS52_9PEZI</name>
<comment type="caution">
    <text evidence="3">The sequence shown here is derived from an EMBL/GenBank/DDBJ whole genome shotgun (WGS) entry which is preliminary data.</text>
</comment>
<dbReference type="UniPathway" id="UPA00988"/>
<dbReference type="InterPro" id="IPR018627">
    <property type="entry name" value="ELP6"/>
</dbReference>
<dbReference type="Gene3D" id="3.40.50.300">
    <property type="entry name" value="P-loop containing nucleotide triphosphate hydrolases"/>
    <property type="match status" value="1"/>
</dbReference>
<evidence type="ECO:0000313" key="3">
    <source>
        <dbReference type="EMBL" id="RKF60252.1"/>
    </source>
</evidence>